<evidence type="ECO:0000313" key="2">
    <source>
        <dbReference type="Proteomes" id="UP000488506"/>
    </source>
</evidence>
<gene>
    <name evidence="1" type="ORF">FD145_568</name>
</gene>
<sequence>MNFEKLLSGIEKIFKKSKIPYMLVGGFAIAYWGYPRQSLDIDIVVDLNLKNILTFLSLAKQLGFKFDQQEIQMILPIGNRFVMELGDFRADIWLPKTQFEINALKNRNRKKVFGYNFSIISAENLILSKLLAGRPRDFEDAKTVILRRKNKLNRDNLMHQALALNIGDLLDKLFAE</sequence>
<name>A0A833L1J1_UNCSA</name>
<dbReference type="SUPFAM" id="SSF81301">
    <property type="entry name" value="Nucleotidyltransferase"/>
    <property type="match status" value="1"/>
</dbReference>
<dbReference type="EMBL" id="WPAF01000007">
    <property type="protein sequence ID" value="KAF0134550.1"/>
    <property type="molecule type" value="Genomic_DNA"/>
</dbReference>
<evidence type="ECO:0008006" key="3">
    <source>
        <dbReference type="Google" id="ProtNLM"/>
    </source>
</evidence>
<dbReference type="Gene3D" id="3.30.460.40">
    <property type="match status" value="1"/>
</dbReference>
<proteinExistence type="predicted"/>
<reference evidence="1 2" key="1">
    <citation type="submission" date="2019-12" db="EMBL/GenBank/DDBJ databases">
        <authorList>
            <person name="Wolfe R."/>
            <person name="Danczak R."/>
            <person name="Wilkins M."/>
        </authorList>
    </citation>
    <scope>NUCLEOTIDE SEQUENCE [LARGE SCALE GENOMIC DNA]</scope>
    <source>
        <strain evidence="1">X2_MaxBin.013</strain>
    </source>
</reference>
<dbReference type="AlphaFoldDB" id="A0A833L1J1"/>
<organism evidence="1 2">
    <name type="scientific">Candidatus Saganbacteria bacterium</name>
    <dbReference type="NCBI Taxonomy" id="2575572"/>
    <lineage>
        <taxon>Bacteria</taxon>
        <taxon>Bacillati</taxon>
        <taxon>Saganbacteria</taxon>
    </lineage>
</organism>
<protein>
    <recommendedName>
        <fullName evidence="3">Nucleotidyltransferase family protein</fullName>
    </recommendedName>
</protein>
<accession>A0A833L1J1</accession>
<dbReference type="Proteomes" id="UP000488506">
    <property type="component" value="Unassembled WGS sequence"/>
</dbReference>
<comment type="caution">
    <text evidence="1">The sequence shown here is derived from an EMBL/GenBank/DDBJ whole genome shotgun (WGS) entry which is preliminary data.</text>
</comment>
<dbReference type="InterPro" id="IPR043519">
    <property type="entry name" value="NT_sf"/>
</dbReference>
<evidence type="ECO:0000313" key="1">
    <source>
        <dbReference type="EMBL" id="KAF0134550.1"/>
    </source>
</evidence>